<dbReference type="EMBL" id="ARYK01000011">
    <property type="protein sequence ID" value="KCZ87909.1"/>
    <property type="molecule type" value="Genomic_DNA"/>
</dbReference>
<dbReference type="InterPro" id="IPR015813">
    <property type="entry name" value="Pyrv/PenolPyrv_kinase-like_dom"/>
</dbReference>
<evidence type="ECO:0000313" key="2">
    <source>
        <dbReference type="Proteomes" id="UP000025171"/>
    </source>
</evidence>
<dbReference type="AlphaFoldDB" id="A0A059FBB8"/>
<dbReference type="STRING" id="1280950.HJO_16035"/>
<dbReference type="CDD" id="cd00377">
    <property type="entry name" value="ICL_PEPM"/>
    <property type="match status" value="1"/>
</dbReference>
<dbReference type="InterPro" id="IPR039556">
    <property type="entry name" value="ICL/PEPM"/>
</dbReference>
<dbReference type="GO" id="GO:0016833">
    <property type="term" value="F:oxo-acid-lyase activity"/>
    <property type="evidence" value="ECO:0007669"/>
    <property type="project" value="UniProtKB-ARBA"/>
</dbReference>
<dbReference type="Pfam" id="PF13714">
    <property type="entry name" value="PEP_mutase"/>
    <property type="match status" value="1"/>
</dbReference>
<sequence length="292" mass="30460">MTLKAYLANRAAAAKGCLSVPGVWDGLSSTLASRAGFDVQFLSGAALTMSRMGLPDLGFLDLATLVDATARIADATGAMLIVDADTGFGNAIHARRAVRSLESAGATAIQIEDQTYPKRCGHLSGKSVIPVREAAAKIEACVDARKSETTLISARTDALAIEGIHGALDRADAYLEAGADLIFVEGPRSITELAMIGDRLAARVPTIHNLVDGTGSPVSTRDELSGFGIALALHPLIILGGMVQSGTRSLQHLGETGETTSLSGTIMSLHELNEQLGLEEYDALGARYEAET</sequence>
<proteinExistence type="predicted"/>
<dbReference type="PANTHER" id="PTHR42905">
    <property type="entry name" value="PHOSPHOENOLPYRUVATE CARBOXYLASE"/>
    <property type="match status" value="1"/>
</dbReference>
<comment type="caution">
    <text evidence="1">The sequence shown here is derived from an EMBL/GenBank/DDBJ whole genome shotgun (WGS) entry which is preliminary data.</text>
</comment>
<organism evidence="1 2">
    <name type="scientific">Hyphomonas johnsonii MHS-2</name>
    <dbReference type="NCBI Taxonomy" id="1280950"/>
    <lineage>
        <taxon>Bacteria</taxon>
        <taxon>Pseudomonadati</taxon>
        <taxon>Pseudomonadota</taxon>
        <taxon>Alphaproteobacteria</taxon>
        <taxon>Hyphomonadales</taxon>
        <taxon>Hyphomonadaceae</taxon>
        <taxon>Hyphomonas</taxon>
    </lineage>
</organism>
<dbReference type="RefSeq" id="WP_051618715.1">
    <property type="nucleotide sequence ID" value="NZ_ARYK01000011.1"/>
</dbReference>
<protein>
    <submittedName>
        <fullName evidence="1">Isocitrate lyase family protein</fullName>
    </submittedName>
</protein>
<keyword evidence="1" id="KW-0456">Lyase</keyword>
<reference evidence="1 2" key="1">
    <citation type="journal article" date="2014" name="Antonie Van Leeuwenhoek">
        <title>Hyphomonas beringensis sp. nov. and Hyphomonas chukchiensis sp. nov., isolated from surface seawater of the Bering Sea and Chukchi Sea.</title>
        <authorList>
            <person name="Li C."/>
            <person name="Lai Q."/>
            <person name="Li G."/>
            <person name="Dong C."/>
            <person name="Wang J."/>
            <person name="Liao Y."/>
            <person name="Shao Z."/>
        </authorList>
    </citation>
    <scope>NUCLEOTIDE SEQUENCE [LARGE SCALE GENOMIC DNA]</scope>
    <source>
        <strain evidence="1 2">MHS-2</strain>
    </source>
</reference>
<name>A0A059FBB8_9PROT</name>
<dbReference type="PATRIC" id="fig|1280950.3.peg.3219"/>
<dbReference type="SUPFAM" id="SSF51621">
    <property type="entry name" value="Phosphoenolpyruvate/pyruvate domain"/>
    <property type="match status" value="1"/>
</dbReference>
<gene>
    <name evidence="1" type="ORF">HJO_16035</name>
</gene>
<keyword evidence="2" id="KW-1185">Reference proteome</keyword>
<dbReference type="eggNOG" id="COG2513">
    <property type="taxonomic scope" value="Bacteria"/>
</dbReference>
<accession>A0A059FBB8</accession>
<dbReference type="Gene3D" id="3.20.20.60">
    <property type="entry name" value="Phosphoenolpyruvate-binding domains"/>
    <property type="match status" value="1"/>
</dbReference>
<dbReference type="PANTHER" id="PTHR42905:SF5">
    <property type="entry name" value="CARBOXYVINYL-CARBOXYPHOSPHONATE PHOSPHORYLMUTASE, CHLOROPLASTIC"/>
    <property type="match status" value="1"/>
</dbReference>
<dbReference type="PROSITE" id="PS00161">
    <property type="entry name" value="ISOCITRATE_LYASE"/>
    <property type="match status" value="1"/>
</dbReference>
<dbReference type="OrthoDB" id="8629576at2"/>
<dbReference type="Proteomes" id="UP000025171">
    <property type="component" value="Unassembled WGS sequence"/>
</dbReference>
<evidence type="ECO:0000313" key="1">
    <source>
        <dbReference type="EMBL" id="KCZ87909.1"/>
    </source>
</evidence>
<dbReference type="InterPro" id="IPR018523">
    <property type="entry name" value="Isocitrate_lyase_ph_CS"/>
</dbReference>
<dbReference type="InterPro" id="IPR040442">
    <property type="entry name" value="Pyrv_kinase-like_dom_sf"/>
</dbReference>